<dbReference type="GO" id="GO:0004523">
    <property type="term" value="F:RNA-DNA hybrid ribonuclease activity"/>
    <property type="evidence" value="ECO:0007669"/>
    <property type="project" value="InterPro"/>
</dbReference>
<accession>A0A834XHR0</accession>
<evidence type="ECO:0000259" key="2">
    <source>
        <dbReference type="Pfam" id="PF13966"/>
    </source>
</evidence>
<reference evidence="3" key="1">
    <citation type="submission" date="2020-09" db="EMBL/GenBank/DDBJ databases">
        <title>Genome-Enabled Discovery of Anthraquinone Biosynthesis in Senna tora.</title>
        <authorList>
            <person name="Kang S.-H."/>
            <person name="Pandey R.P."/>
            <person name="Lee C.-M."/>
            <person name="Sim J.-S."/>
            <person name="Jeong J.-T."/>
            <person name="Choi B.-S."/>
            <person name="Jung M."/>
            <person name="Ginzburg D."/>
            <person name="Zhao K."/>
            <person name="Won S.Y."/>
            <person name="Oh T.-J."/>
            <person name="Yu Y."/>
            <person name="Kim N.-H."/>
            <person name="Lee O.R."/>
            <person name="Lee T.-H."/>
            <person name="Bashyal P."/>
            <person name="Kim T.-S."/>
            <person name="Lee W.-H."/>
            <person name="Kawkins C."/>
            <person name="Kim C.-K."/>
            <person name="Kim J.S."/>
            <person name="Ahn B.O."/>
            <person name="Rhee S.Y."/>
            <person name="Sohng J.K."/>
        </authorList>
    </citation>
    <scope>NUCLEOTIDE SEQUENCE</scope>
    <source>
        <tissue evidence="3">Leaf</tissue>
    </source>
</reference>
<evidence type="ECO:0000313" key="3">
    <source>
        <dbReference type="EMBL" id="KAF7844625.1"/>
    </source>
</evidence>
<dbReference type="Pfam" id="PF13966">
    <property type="entry name" value="zf-RVT"/>
    <property type="match status" value="1"/>
</dbReference>
<dbReference type="PANTHER" id="PTHR47723">
    <property type="entry name" value="OS05G0353850 PROTEIN"/>
    <property type="match status" value="1"/>
</dbReference>
<dbReference type="EMBL" id="JAAIUW010000001">
    <property type="protein sequence ID" value="KAF7844625.1"/>
    <property type="molecule type" value="Genomic_DNA"/>
</dbReference>
<dbReference type="PANTHER" id="PTHR47723:SF19">
    <property type="entry name" value="POLYNUCLEOTIDYL TRANSFERASE, RIBONUCLEASE H-LIKE SUPERFAMILY PROTEIN"/>
    <property type="match status" value="1"/>
</dbReference>
<dbReference type="GO" id="GO:0003676">
    <property type="term" value="F:nucleic acid binding"/>
    <property type="evidence" value="ECO:0007669"/>
    <property type="project" value="InterPro"/>
</dbReference>
<dbReference type="InterPro" id="IPR002156">
    <property type="entry name" value="RNaseH_domain"/>
</dbReference>
<dbReference type="Proteomes" id="UP000634136">
    <property type="component" value="Unassembled WGS sequence"/>
</dbReference>
<sequence>MNKAFLYKLLWQLMSKQSNLWVKVLAGKYKVSLRLLHSIESKESDSKLWKELCRLWLDFYNNIKWKIGNGSKIRMWKDNWVLENGSILQVEPGIAGNENINAFAKDFVNNQGDWDMSKINGLVSEDTSARIEKMVPPKAFLGPDQALWSPEKEGFFSVASAYKVVKKLEEPKENNHWSAIWSCKIQQRQRFLLWRLSHNRLPTRSRVASWSATSPLCSWCNNNRETNMHAIRDCPCVARVWKAFLNPKDRAWFFNLPTNEWIRWNLSRKKEFCNTPWPNLFAVACDSFWQWRNNKERDQALNVPSEGHRFILQVAKTNAQVFFSREPAISRQKAGNMVWTKPDGDWIKLNTDGVVCRVNGKAGCGGILRNSKGEWIQESDSKGALSQVSDSLQDDTNHNPILPNIKELLKRDWVVKVEFSPRLCNGCADMLAKSSLDFRNRLCILSSPPSSLVPLIGLDASRPGPFESGG</sequence>
<name>A0A834XHR0_9FABA</name>
<gene>
    <name evidence="3" type="ORF">G2W53_001530</name>
</gene>
<dbReference type="InterPro" id="IPR026960">
    <property type="entry name" value="RVT-Znf"/>
</dbReference>
<comment type="caution">
    <text evidence="3">The sequence shown here is derived from an EMBL/GenBank/DDBJ whole genome shotgun (WGS) entry which is preliminary data.</text>
</comment>
<dbReference type="OrthoDB" id="965185at2759"/>
<dbReference type="AlphaFoldDB" id="A0A834XHR0"/>
<evidence type="ECO:0000259" key="1">
    <source>
        <dbReference type="Pfam" id="PF13456"/>
    </source>
</evidence>
<evidence type="ECO:0000313" key="4">
    <source>
        <dbReference type="Proteomes" id="UP000634136"/>
    </source>
</evidence>
<dbReference type="Pfam" id="PF13456">
    <property type="entry name" value="RVT_3"/>
    <property type="match status" value="1"/>
</dbReference>
<protein>
    <submittedName>
        <fullName evidence="3">Ribonuclease H</fullName>
    </submittedName>
</protein>
<dbReference type="CDD" id="cd06222">
    <property type="entry name" value="RNase_H_like"/>
    <property type="match status" value="1"/>
</dbReference>
<dbReference type="InterPro" id="IPR044730">
    <property type="entry name" value="RNase_H-like_dom_plant"/>
</dbReference>
<dbReference type="InterPro" id="IPR053151">
    <property type="entry name" value="RNase_H-like"/>
</dbReference>
<feature type="domain" description="RNase H type-1" evidence="1">
    <location>
        <begin position="378"/>
        <end position="434"/>
    </location>
</feature>
<feature type="domain" description="Reverse transcriptase zinc-binding" evidence="2">
    <location>
        <begin position="156"/>
        <end position="241"/>
    </location>
</feature>
<proteinExistence type="predicted"/>
<keyword evidence="4" id="KW-1185">Reference proteome</keyword>
<organism evidence="3 4">
    <name type="scientific">Senna tora</name>
    <dbReference type="NCBI Taxonomy" id="362788"/>
    <lineage>
        <taxon>Eukaryota</taxon>
        <taxon>Viridiplantae</taxon>
        <taxon>Streptophyta</taxon>
        <taxon>Embryophyta</taxon>
        <taxon>Tracheophyta</taxon>
        <taxon>Spermatophyta</taxon>
        <taxon>Magnoliopsida</taxon>
        <taxon>eudicotyledons</taxon>
        <taxon>Gunneridae</taxon>
        <taxon>Pentapetalae</taxon>
        <taxon>rosids</taxon>
        <taxon>fabids</taxon>
        <taxon>Fabales</taxon>
        <taxon>Fabaceae</taxon>
        <taxon>Caesalpinioideae</taxon>
        <taxon>Cassia clade</taxon>
        <taxon>Senna</taxon>
    </lineage>
</organism>